<reference evidence="5 6" key="1">
    <citation type="journal article" date="2005" name="Int. J. Syst. Evol. Microbiol.">
        <title>Bacillus cibi sp. nov., isolated from jeotgal, a traditional Korean fermented seafood.</title>
        <authorList>
            <person name="Yoon J.H."/>
            <person name="Lee C.H."/>
            <person name="Oh T.K."/>
        </authorList>
    </citation>
    <scope>NUCLEOTIDE SEQUENCE [LARGE SCALE GENOMIC DNA]</scope>
    <source>
        <strain evidence="5 6">DSM 16189</strain>
    </source>
</reference>
<protein>
    <submittedName>
        <fullName evidence="5">NonF</fullName>
    </submittedName>
</protein>
<accession>A0A084GNT2</accession>
<evidence type="ECO:0000313" key="5">
    <source>
        <dbReference type="EMBL" id="KEZ48994.1"/>
    </source>
</evidence>
<dbReference type="GO" id="GO:0019243">
    <property type="term" value="P:methylglyoxal catabolic process to D-lactate via S-lactoyl-glutathione"/>
    <property type="evidence" value="ECO:0007669"/>
    <property type="project" value="TreeGrafter"/>
</dbReference>
<dbReference type="STRING" id="246786.GS18_0216415"/>
<dbReference type="PANTHER" id="PTHR48094">
    <property type="entry name" value="PROTEIN/NUCLEIC ACID DEGLYCASE DJ-1-RELATED"/>
    <property type="match status" value="1"/>
</dbReference>
<dbReference type="CDD" id="cd03141">
    <property type="entry name" value="GATase1_Hsp31_like"/>
    <property type="match status" value="1"/>
</dbReference>
<dbReference type="RefSeq" id="WP_029566548.1">
    <property type="nucleotide sequence ID" value="NZ_JNVC02000013.1"/>
</dbReference>
<dbReference type="Pfam" id="PF01965">
    <property type="entry name" value="DJ-1_PfpI"/>
    <property type="match status" value="1"/>
</dbReference>
<evidence type="ECO:0000256" key="2">
    <source>
        <dbReference type="ARBA" id="ARBA00023239"/>
    </source>
</evidence>
<keyword evidence="6" id="KW-1185">Reference proteome</keyword>
<dbReference type="EMBL" id="JNVC02000013">
    <property type="protein sequence ID" value="KEZ48994.1"/>
    <property type="molecule type" value="Genomic_DNA"/>
</dbReference>
<dbReference type="AlphaFoldDB" id="A0A084GNT2"/>
<evidence type="ECO:0000256" key="3">
    <source>
        <dbReference type="ARBA" id="ARBA00038493"/>
    </source>
</evidence>
<dbReference type="OrthoDB" id="9792284at2"/>
<comment type="caution">
    <text evidence="5">The sequence shown here is derived from an EMBL/GenBank/DDBJ whole genome shotgun (WGS) entry which is preliminary data.</text>
</comment>
<dbReference type="PANTHER" id="PTHR48094:SF11">
    <property type="entry name" value="GLUTATHIONE-INDEPENDENT GLYOXALASE HSP31-RELATED"/>
    <property type="match status" value="1"/>
</dbReference>
<comment type="similarity">
    <text evidence="3">Belongs to the peptidase C56 family. HSP31-like subfamily.</text>
</comment>
<dbReference type="Proteomes" id="UP000028549">
    <property type="component" value="Unassembled WGS sequence"/>
</dbReference>
<dbReference type="InterPro" id="IPR050325">
    <property type="entry name" value="Prot/Nucl_acid_deglycase"/>
</dbReference>
<name>A0A084GNT2_METID</name>
<evidence type="ECO:0000259" key="4">
    <source>
        <dbReference type="Pfam" id="PF01965"/>
    </source>
</evidence>
<dbReference type="GO" id="GO:0019172">
    <property type="term" value="F:glyoxalase III activity"/>
    <property type="evidence" value="ECO:0007669"/>
    <property type="project" value="TreeGrafter"/>
</dbReference>
<organism evidence="5 6">
    <name type="scientific">Metabacillus indicus</name>
    <name type="common">Bacillus indicus</name>
    <dbReference type="NCBI Taxonomy" id="246786"/>
    <lineage>
        <taxon>Bacteria</taxon>
        <taxon>Bacillati</taxon>
        <taxon>Bacillota</taxon>
        <taxon>Bacilli</taxon>
        <taxon>Bacillales</taxon>
        <taxon>Bacillaceae</taxon>
        <taxon>Metabacillus</taxon>
    </lineage>
</organism>
<keyword evidence="2" id="KW-0456">Lyase</keyword>
<dbReference type="SUPFAM" id="SSF52317">
    <property type="entry name" value="Class I glutamine amidotransferase-like"/>
    <property type="match status" value="1"/>
</dbReference>
<gene>
    <name evidence="5" type="ORF">GS18_0216415</name>
</gene>
<dbReference type="InterPro" id="IPR002818">
    <property type="entry name" value="DJ-1/PfpI"/>
</dbReference>
<feature type="domain" description="DJ-1/PfpI" evidence="4">
    <location>
        <begin position="26"/>
        <end position="216"/>
    </location>
</feature>
<dbReference type="Gene3D" id="3.40.50.880">
    <property type="match status" value="1"/>
</dbReference>
<dbReference type="GO" id="GO:0005737">
    <property type="term" value="C:cytoplasm"/>
    <property type="evidence" value="ECO:0007669"/>
    <property type="project" value="TreeGrafter"/>
</dbReference>
<evidence type="ECO:0000313" key="6">
    <source>
        <dbReference type="Proteomes" id="UP000028549"/>
    </source>
</evidence>
<sequence length="220" mass="24172">MAKKILTVVTTADKITDDYKTGLWLSEFAEPYEEFTSNGYEVTAASPKGGNVPLDPNSLEGVNEDQWQEARQILKQTVHLDEVIGEEYDGIFLPGGHGTMFDFPDNKKLQELLVHFAESDKAIGAVCHGPAGLVGPVLSNGKPLVEGKRLTGFTDEEEVDTKLDQYMPFLLESKLVDLGAEFIRAPKFTDHTEVDGKLVTGQNPQSSVNTAKEFVKILSK</sequence>
<proteinExistence type="inferred from homology"/>
<dbReference type="InterPro" id="IPR029062">
    <property type="entry name" value="Class_I_gatase-like"/>
</dbReference>
<evidence type="ECO:0000256" key="1">
    <source>
        <dbReference type="ARBA" id="ARBA00023016"/>
    </source>
</evidence>
<keyword evidence="1" id="KW-0346">Stress response</keyword>